<organism evidence="1 2">
    <name type="scientific">Micromonospora rubida</name>
    <dbReference type="NCBI Taxonomy" id="2697657"/>
    <lineage>
        <taxon>Bacteria</taxon>
        <taxon>Bacillati</taxon>
        <taxon>Actinomycetota</taxon>
        <taxon>Actinomycetes</taxon>
        <taxon>Micromonosporales</taxon>
        <taxon>Micromonosporaceae</taxon>
        <taxon>Micromonospora</taxon>
    </lineage>
</organism>
<name>A0ABW7SNA3_9ACTN</name>
<comment type="caution">
    <text evidence="1">The sequence shown here is derived from an EMBL/GenBank/DDBJ whole genome shotgun (WGS) entry which is preliminary data.</text>
</comment>
<dbReference type="Proteomes" id="UP001611075">
    <property type="component" value="Unassembled WGS sequence"/>
</dbReference>
<sequence>MAYDDEAAAARARVAMRIEMAAFLAWARDNGHPDIRPALPRAVVGEEYLLDPLMGNDASLDTVPLTGARQPLGRLIPDDETVKSYPSTRQAGFALAMLKMVLSRAEYARLVADSPLVRAAGGKSVVTIYPFSAPEPKGGDSYLALLPGVRDAFRGDPALRWLVANPGQAMSGENQRRLVEGGGTLYTAEGYRVVYIDSARAENVPALVAGALYEALRTVRDG</sequence>
<dbReference type="RefSeq" id="WP_396679943.1">
    <property type="nucleotide sequence ID" value="NZ_JBIRPU010000009.1"/>
</dbReference>
<dbReference type="EMBL" id="JBIRPU010000009">
    <property type="protein sequence ID" value="MFI0794011.1"/>
    <property type="molecule type" value="Genomic_DNA"/>
</dbReference>
<gene>
    <name evidence="1" type="ORF">ACH4OY_15170</name>
</gene>
<protein>
    <recommendedName>
        <fullName evidence="3">SseB protein N-terminal domain-containing protein</fullName>
    </recommendedName>
</protein>
<reference evidence="1 2" key="1">
    <citation type="submission" date="2024-10" db="EMBL/GenBank/DDBJ databases">
        <title>The Natural Products Discovery Center: Release of the First 8490 Sequenced Strains for Exploring Actinobacteria Biosynthetic Diversity.</title>
        <authorList>
            <person name="Kalkreuter E."/>
            <person name="Kautsar S.A."/>
            <person name="Yang D."/>
            <person name="Bader C.D."/>
            <person name="Teijaro C.N."/>
            <person name="Fluegel L."/>
            <person name="Davis C.M."/>
            <person name="Simpson J.R."/>
            <person name="Lauterbach L."/>
            <person name="Steele A.D."/>
            <person name="Gui C."/>
            <person name="Meng S."/>
            <person name="Li G."/>
            <person name="Viehrig K."/>
            <person name="Ye F."/>
            <person name="Su P."/>
            <person name="Kiefer A.F."/>
            <person name="Nichols A."/>
            <person name="Cepeda A.J."/>
            <person name="Yan W."/>
            <person name="Fan B."/>
            <person name="Jiang Y."/>
            <person name="Adhikari A."/>
            <person name="Zheng C.-J."/>
            <person name="Schuster L."/>
            <person name="Cowan T.M."/>
            <person name="Smanski M.J."/>
            <person name="Chevrette M.G."/>
            <person name="De Carvalho L.P.S."/>
            <person name="Shen B."/>
        </authorList>
    </citation>
    <scope>NUCLEOTIDE SEQUENCE [LARGE SCALE GENOMIC DNA]</scope>
    <source>
        <strain evidence="1 2">NPDC021253</strain>
    </source>
</reference>
<evidence type="ECO:0000313" key="2">
    <source>
        <dbReference type="Proteomes" id="UP001611075"/>
    </source>
</evidence>
<evidence type="ECO:0008006" key="3">
    <source>
        <dbReference type="Google" id="ProtNLM"/>
    </source>
</evidence>
<evidence type="ECO:0000313" key="1">
    <source>
        <dbReference type="EMBL" id="MFI0794011.1"/>
    </source>
</evidence>
<keyword evidence="2" id="KW-1185">Reference proteome</keyword>
<proteinExistence type="predicted"/>
<accession>A0ABW7SNA3</accession>